<dbReference type="EC" id="2.7.13.3" evidence="3"/>
<gene>
    <name evidence="3" type="ORF">ACFSR2_04440</name>
</gene>
<keyword evidence="4" id="KW-1185">Reference proteome</keyword>
<dbReference type="PANTHER" id="PTHR34220">
    <property type="entry name" value="SENSOR HISTIDINE KINASE YPDA"/>
    <property type="match status" value="1"/>
</dbReference>
<protein>
    <submittedName>
        <fullName evidence="3">Sensor histidine kinase</fullName>
        <ecNumber evidence="3">2.7.13.3</ecNumber>
    </submittedName>
</protein>
<dbReference type="RefSeq" id="WP_340235533.1">
    <property type="nucleotide sequence ID" value="NZ_JBBEWC010000004.1"/>
</dbReference>
<keyword evidence="3" id="KW-0808">Transferase</keyword>
<dbReference type="EMBL" id="JBHULC010000004">
    <property type="protein sequence ID" value="MFD2520122.1"/>
    <property type="molecule type" value="Genomic_DNA"/>
</dbReference>
<feature type="transmembrane region" description="Helical" evidence="1">
    <location>
        <begin position="33"/>
        <end position="52"/>
    </location>
</feature>
<feature type="transmembrane region" description="Helical" evidence="1">
    <location>
        <begin position="118"/>
        <end position="141"/>
    </location>
</feature>
<keyword evidence="1" id="KW-0472">Membrane</keyword>
<feature type="transmembrane region" description="Helical" evidence="1">
    <location>
        <begin position="73"/>
        <end position="98"/>
    </location>
</feature>
<dbReference type="PANTHER" id="PTHR34220:SF7">
    <property type="entry name" value="SENSOR HISTIDINE KINASE YPDA"/>
    <property type="match status" value="1"/>
</dbReference>
<evidence type="ECO:0000313" key="3">
    <source>
        <dbReference type="EMBL" id="MFD2520122.1"/>
    </source>
</evidence>
<dbReference type="Pfam" id="PF06580">
    <property type="entry name" value="His_kinase"/>
    <property type="match status" value="1"/>
</dbReference>
<comment type="caution">
    <text evidence="3">The sequence shown here is derived from an EMBL/GenBank/DDBJ whole genome shotgun (WGS) entry which is preliminary data.</text>
</comment>
<keyword evidence="3" id="KW-0418">Kinase</keyword>
<evidence type="ECO:0000313" key="4">
    <source>
        <dbReference type="Proteomes" id="UP001597510"/>
    </source>
</evidence>
<feature type="domain" description="Signal transduction histidine kinase internal region" evidence="2">
    <location>
        <begin position="162"/>
        <end position="240"/>
    </location>
</feature>
<feature type="transmembrane region" description="Helical" evidence="1">
    <location>
        <begin position="7"/>
        <end position="27"/>
    </location>
</feature>
<keyword evidence="1" id="KW-0812">Transmembrane</keyword>
<organism evidence="3 4">
    <name type="scientific">Emticicia soli</name>
    <dbReference type="NCBI Taxonomy" id="2027878"/>
    <lineage>
        <taxon>Bacteria</taxon>
        <taxon>Pseudomonadati</taxon>
        <taxon>Bacteroidota</taxon>
        <taxon>Cytophagia</taxon>
        <taxon>Cytophagales</taxon>
        <taxon>Leadbetterellaceae</taxon>
        <taxon>Emticicia</taxon>
    </lineage>
</organism>
<dbReference type="GO" id="GO:0004673">
    <property type="term" value="F:protein histidine kinase activity"/>
    <property type="evidence" value="ECO:0007669"/>
    <property type="project" value="UniProtKB-EC"/>
</dbReference>
<name>A0ABW5J4Y4_9BACT</name>
<evidence type="ECO:0000259" key="2">
    <source>
        <dbReference type="Pfam" id="PF06580"/>
    </source>
</evidence>
<evidence type="ECO:0000256" key="1">
    <source>
        <dbReference type="SAM" id="Phobius"/>
    </source>
</evidence>
<dbReference type="Proteomes" id="UP001597510">
    <property type="component" value="Unassembled WGS sequence"/>
</dbReference>
<accession>A0ABW5J4Y4</accession>
<proteinExistence type="predicted"/>
<sequence>MKQKNKIIGLCVFVFVCISTLFRWYVFEVDAKTNLILALISVIVLTTTIIFFEKLYAYFDKILPYDGGIVRRLILQIFITFIFLNILTQFIVYMAIHIFRIEKVDSLVHSEYTQLAQIAGYFTQLLGVMLMNVGHFTYYSLQKWRENALKASNLEKEKSQVQFDNLKNQLNPHFLFNSLTSLDSLIQENPPLARDFLQQLSKVFRYVLKSKEKGLVSLETELEFIKHYIGLLRTRFGESLQVKFSIAEEDLDLHITPVTLQILIENAIKHNVINENNPLIICVKSEGNMLVIENNIQRKKQVESSNGQGLINLRALYSFLSEKEIMISEQENIFVVKIPLI</sequence>
<reference evidence="4" key="1">
    <citation type="journal article" date="2019" name="Int. J. Syst. Evol. Microbiol.">
        <title>The Global Catalogue of Microorganisms (GCM) 10K type strain sequencing project: providing services to taxonomists for standard genome sequencing and annotation.</title>
        <authorList>
            <consortium name="The Broad Institute Genomics Platform"/>
            <consortium name="The Broad Institute Genome Sequencing Center for Infectious Disease"/>
            <person name="Wu L."/>
            <person name="Ma J."/>
        </authorList>
    </citation>
    <scope>NUCLEOTIDE SEQUENCE [LARGE SCALE GENOMIC DNA]</scope>
    <source>
        <strain evidence="4">KCTC 52344</strain>
    </source>
</reference>
<keyword evidence="1" id="KW-1133">Transmembrane helix</keyword>
<dbReference type="InterPro" id="IPR010559">
    <property type="entry name" value="Sig_transdc_His_kin_internal"/>
</dbReference>
<dbReference type="InterPro" id="IPR050640">
    <property type="entry name" value="Bact_2-comp_sensor_kinase"/>
</dbReference>